<proteinExistence type="predicted"/>
<protein>
    <submittedName>
        <fullName evidence="2 3">Uncharacterized protein</fullName>
    </submittedName>
</protein>
<reference evidence="2 4" key="1">
    <citation type="journal article" date="2012" name="Nature">
        <title>Algal genomes reveal evolutionary mosaicism and the fate of nucleomorphs.</title>
        <authorList>
            <consortium name="DOE Joint Genome Institute"/>
            <person name="Curtis B.A."/>
            <person name="Tanifuji G."/>
            <person name="Burki F."/>
            <person name="Gruber A."/>
            <person name="Irimia M."/>
            <person name="Maruyama S."/>
            <person name="Arias M.C."/>
            <person name="Ball S.G."/>
            <person name="Gile G.H."/>
            <person name="Hirakawa Y."/>
            <person name="Hopkins J.F."/>
            <person name="Kuo A."/>
            <person name="Rensing S.A."/>
            <person name="Schmutz J."/>
            <person name="Symeonidi A."/>
            <person name="Elias M."/>
            <person name="Eveleigh R.J."/>
            <person name="Herman E.K."/>
            <person name="Klute M.J."/>
            <person name="Nakayama T."/>
            <person name="Obornik M."/>
            <person name="Reyes-Prieto A."/>
            <person name="Armbrust E.V."/>
            <person name="Aves S.J."/>
            <person name="Beiko R.G."/>
            <person name="Coutinho P."/>
            <person name="Dacks J.B."/>
            <person name="Durnford D.G."/>
            <person name="Fast N.M."/>
            <person name="Green B.R."/>
            <person name="Grisdale C.J."/>
            <person name="Hempel F."/>
            <person name="Henrissat B."/>
            <person name="Hoppner M.P."/>
            <person name="Ishida K."/>
            <person name="Kim E."/>
            <person name="Koreny L."/>
            <person name="Kroth P.G."/>
            <person name="Liu Y."/>
            <person name="Malik S.B."/>
            <person name="Maier U.G."/>
            <person name="McRose D."/>
            <person name="Mock T."/>
            <person name="Neilson J.A."/>
            <person name="Onodera N.T."/>
            <person name="Poole A.M."/>
            <person name="Pritham E.J."/>
            <person name="Richards T.A."/>
            <person name="Rocap G."/>
            <person name="Roy S.W."/>
            <person name="Sarai C."/>
            <person name="Schaack S."/>
            <person name="Shirato S."/>
            <person name="Slamovits C.H."/>
            <person name="Spencer D.F."/>
            <person name="Suzuki S."/>
            <person name="Worden A.Z."/>
            <person name="Zauner S."/>
            <person name="Barry K."/>
            <person name="Bell C."/>
            <person name="Bharti A.K."/>
            <person name="Crow J.A."/>
            <person name="Grimwood J."/>
            <person name="Kramer R."/>
            <person name="Lindquist E."/>
            <person name="Lucas S."/>
            <person name="Salamov A."/>
            <person name="McFadden G.I."/>
            <person name="Lane C.E."/>
            <person name="Keeling P.J."/>
            <person name="Gray M.W."/>
            <person name="Grigoriev I.V."/>
            <person name="Archibald J.M."/>
        </authorList>
    </citation>
    <scope>NUCLEOTIDE SEQUENCE</scope>
    <source>
        <strain evidence="2 4">CCMP2712</strain>
    </source>
</reference>
<keyword evidence="1" id="KW-1133">Transmembrane helix</keyword>
<reference evidence="4" key="2">
    <citation type="submission" date="2012-11" db="EMBL/GenBank/DDBJ databases">
        <authorList>
            <person name="Kuo A."/>
            <person name="Curtis B.A."/>
            <person name="Tanifuji G."/>
            <person name="Burki F."/>
            <person name="Gruber A."/>
            <person name="Irimia M."/>
            <person name="Maruyama S."/>
            <person name="Arias M.C."/>
            <person name="Ball S.G."/>
            <person name="Gile G.H."/>
            <person name="Hirakawa Y."/>
            <person name="Hopkins J.F."/>
            <person name="Rensing S.A."/>
            <person name="Schmutz J."/>
            <person name="Symeonidi A."/>
            <person name="Elias M."/>
            <person name="Eveleigh R.J."/>
            <person name="Herman E.K."/>
            <person name="Klute M.J."/>
            <person name="Nakayama T."/>
            <person name="Obornik M."/>
            <person name="Reyes-Prieto A."/>
            <person name="Armbrust E.V."/>
            <person name="Aves S.J."/>
            <person name="Beiko R.G."/>
            <person name="Coutinho P."/>
            <person name="Dacks J.B."/>
            <person name="Durnford D.G."/>
            <person name="Fast N.M."/>
            <person name="Green B.R."/>
            <person name="Grisdale C."/>
            <person name="Hempe F."/>
            <person name="Henrissat B."/>
            <person name="Hoppner M.P."/>
            <person name="Ishida K.-I."/>
            <person name="Kim E."/>
            <person name="Koreny L."/>
            <person name="Kroth P.G."/>
            <person name="Liu Y."/>
            <person name="Malik S.-B."/>
            <person name="Maier U.G."/>
            <person name="McRose D."/>
            <person name="Mock T."/>
            <person name="Neilson J.A."/>
            <person name="Onodera N.T."/>
            <person name="Poole A.M."/>
            <person name="Pritham E.J."/>
            <person name="Richards T.A."/>
            <person name="Rocap G."/>
            <person name="Roy S.W."/>
            <person name="Sarai C."/>
            <person name="Schaack S."/>
            <person name="Shirato S."/>
            <person name="Slamovits C.H."/>
            <person name="Spencer D.F."/>
            <person name="Suzuki S."/>
            <person name="Worden A.Z."/>
            <person name="Zauner S."/>
            <person name="Barry K."/>
            <person name="Bell C."/>
            <person name="Bharti A.K."/>
            <person name="Crow J.A."/>
            <person name="Grimwood J."/>
            <person name="Kramer R."/>
            <person name="Lindquist E."/>
            <person name="Lucas S."/>
            <person name="Salamov A."/>
            <person name="McFadden G.I."/>
            <person name="Lane C.E."/>
            <person name="Keeling P.J."/>
            <person name="Gray M.W."/>
            <person name="Grigoriev I.V."/>
            <person name="Archibald J.M."/>
        </authorList>
    </citation>
    <scope>NUCLEOTIDE SEQUENCE</scope>
    <source>
        <strain evidence="4">CCMP2712</strain>
    </source>
</reference>
<accession>L1I933</accession>
<dbReference type="EnsemblProtists" id="EKX32617">
    <property type="protein sequence ID" value="EKX32617"/>
    <property type="gene ID" value="GUITHDRAFT_121208"/>
</dbReference>
<evidence type="ECO:0000313" key="3">
    <source>
        <dbReference type="EnsemblProtists" id="EKX32617"/>
    </source>
</evidence>
<dbReference type="GeneID" id="17289341"/>
<dbReference type="Proteomes" id="UP000011087">
    <property type="component" value="Unassembled WGS sequence"/>
</dbReference>
<dbReference type="HOGENOM" id="CLU_2138267_0_0_1"/>
<keyword evidence="1" id="KW-0472">Membrane</keyword>
<dbReference type="RefSeq" id="XP_005819597.1">
    <property type="nucleotide sequence ID" value="XM_005819540.1"/>
</dbReference>
<dbReference type="PaxDb" id="55529-EKX32617"/>
<evidence type="ECO:0000313" key="4">
    <source>
        <dbReference type="Proteomes" id="UP000011087"/>
    </source>
</evidence>
<evidence type="ECO:0000256" key="1">
    <source>
        <dbReference type="SAM" id="Phobius"/>
    </source>
</evidence>
<dbReference type="EMBL" id="JH993180">
    <property type="protein sequence ID" value="EKX32617.1"/>
    <property type="molecule type" value="Genomic_DNA"/>
</dbReference>
<feature type="transmembrane region" description="Helical" evidence="1">
    <location>
        <begin position="24"/>
        <end position="44"/>
    </location>
</feature>
<evidence type="ECO:0000313" key="2">
    <source>
        <dbReference type="EMBL" id="EKX32617.1"/>
    </source>
</evidence>
<keyword evidence="1" id="KW-0812">Transmembrane</keyword>
<gene>
    <name evidence="2" type="ORF">GUITHDRAFT_121208</name>
</gene>
<name>L1I933_GUITC</name>
<sequence>MQTRRFLRSLQDYLRSALSQGQPIAILGLVLVVGLVFSTMQIFLKDDKVGVGHLIPAGSMCANQEDMYDAEARRCQMGNKYAYAYLLRHSWVMCAPNMPGAKILRKSEVKYKT</sequence>
<reference evidence="3" key="3">
    <citation type="submission" date="2015-06" db="UniProtKB">
        <authorList>
            <consortium name="EnsemblProtists"/>
        </authorList>
    </citation>
    <scope>IDENTIFICATION</scope>
</reference>
<organism evidence="2">
    <name type="scientific">Guillardia theta (strain CCMP2712)</name>
    <name type="common">Cryptophyte</name>
    <dbReference type="NCBI Taxonomy" id="905079"/>
    <lineage>
        <taxon>Eukaryota</taxon>
        <taxon>Cryptophyceae</taxon>
        <taxon>Pyrenomonadales</taxon>
        <taxon>Geminigeraceae</taxon>
        <taxon>Guillardia</taxon>
    </lineage>
</organism>
<dbReference type="AlphaFoldDB" id="L1I933"/>
<keyword evidence="4" id="KW-1185">Reference proteome</keyword>
<dbReference type="KEGG" id="gtt:GUITHDRAFT_121208"/>